<dbReference type="PATRIC" id="fig|1618482.3.peg.282"/>
<dbReference type="EMBL" id="LBZM01000005">
    <property type="protein sequence ID" value="KKR72459.1"/>
    <property type="molecule type" value="Genomic_DNA"/>
</dbReference>
<dbReference type="Pfam" id="PF04308">
    <property type="entry name" value="RNaseH_like"/>
    <property type="match status" value="1"/>
</dbReference>
<organism evidence="1 2">
    <name type="scientific">Candidatus Roizmanbacteria bacterium GW2011_GWB1_40_7</name>
    <dbReference type="NCBI Taxonomy" id="1618482"/>
    <lineage>
        <taxon>Bacteria</taxon>
        <taxon>Candidatus Roizmaniibacteriota</taxon>
    </lineage>
</organism>
<dbReference type="PANTHER" id="PTHR39961">
    <property type="entry name" value="HYPOTHETICAL CYTOSOLIC PROTEIN"/>
    <property type="match status" value="1"/>
</dbReference>
<comment type="caution">
    <text evidence="1">The sequence shown here is derived from an EMBL/GenBank/DDBJ whole genome shotgun (WGS) entry which is preliminary data.</text>
</comment>
<dbReference type="InterPro" id="IPR007405">
    <property type="entry name" value="Phage_KVP40_Orf299"/>
</dbReference>
<proteinExistence type="predicted"/>
<sequence>MIQYKSITYGLLTLSEVRARISDYMKDRESQRYQVVIGTDSQRKNGSQTDFVTAIIVHRVGSGGIYFWNRTIDNKQRVLKQRMFEEATRSLETAQKLLETFKENGISDLDFAIHVDIGKRGPTREILSEVVSMIRGSGFIVKTKPDSYGASKVADRHT</sequence>
<dbReference type="AlphaFoldDB" id="A0A0G0T624"/>
<dbReference type="PANTHER" id="PTHR39961:SF1">
    <property type="entry name" value="DUF458 DOMAIN-CONTAINING PROTEIN"/>
    <property type="match status" value="1"/>
</dbReference>
<evidence type="ECO:0008006" key="3">
    <source>
        <dbReference type="Google" id="ProtNLM"/>
    </source>
</evidence>
<gene>
    <name evidence="1" type="ORF">UU14_C0005G0027</name>
</gene>
<evidence type="ECO:0000313" key="2">
    <source>
        <dbReference type="Proteomes" id="UP000034664"/>
    </source>
</evidence>
<protein>
    <recommendedName>
        <fullName evidence="3">DUF458 domain-containing protein</fullName>
    </recommendedName>
</protein>
<name>A0A0G0T624_9BACT</name>
<accession>A0A0G0T624</accession>
<dbReference type="Proteomes" id="UP000034664">
    <property type="component" value="Unassembled WGS sequence"/>
</dbReference>
<evidence type="ECO:0000313" key="1">
    <source>
        <dbReference type="EMBL" id="KKR72459.1"/>
    </source>
</evidence>
<reference evidence="1 2" key="1">
    <citation type="journal article" date="2015" name="Nature">
        <title>rRNA introns, odd ribosomes, and small enigmatic genomes across a large radiation of phyla.</title>
        <authorList>
            <person name="Brown C.T."/>
            <person name="Hug L.A."/>
            <person name="Thomas B.C."/>
            <person name="Sharon I."/>
            <person name="Castelle C.J."/>
            <person name="Singh A."/>
            <person name="Wilkins M.J."/>
            <person name="Williams K.H."/>
            <person name="Banfield J.F."/>
        </authorList>
    </citation>
    <scope>NUCLEOTIDE SEQUENCE [LARGE SCALE GENOMIC DNA]</scope>
</reference>